<comment type="caution">
    <text evidence="13">The sequence shown here is derived from an EMBL/GenBank/DDBJ whole genome shotgun (WGS) entry which is preliminary data.</text>
</comment>
<evidence type="ECO:0000256" key="8">
    <source>
        <dbReference type="ARBA" id="ARBA00022989"/>
    </source>
</evidence>
<evidence type="ECO:0000256" key="11">
    <source>
        <dbReference type="SAM" id="Phobius"/>
    </source>
</evidence>
<feature type="transmembrane region" description="Helical" evidence="11">
    <location>
        <begin position="1179"/>
        <end position="1201"/>
    </location>
</feature>
<keyword evidence="6" id="KW-0547">Nucleotide-binding</keyword>
<evidence type="ECO:0000256" key="3">
    <source>
        <dbReference type="ARBA" id="ARBA00022448"/>
    </source>
</evidence>
<dbReference type="GO" id="GO:0005524">
    <property type="term" value="F:ATP binding"/>
    <property type="evidence" value="ECO:0007669"/>
    <property type="project" value="UniProtKB-KW"/>
</dbReference>
<proteinExistence type="inferred from homology"/>
<evidence type="ECO:0000313" key="14">
    <source>
        <dbReference type="Proteomes" id="UP000002748"/>
    </source>
</evidence>
<keyword evidence="7 13" id="KW-0067">ATP-binding</keyword>
<evidence type="ECO:0000259" key="12">
    <source>
        <dbReference type="PROSITE" id="PS50893"/>
    </source>
</evidence>
<feature type="transmembrane region" description="Helical" evidence="11">
    <location>
        <begin position="1098"/>
        <end position="1119"/>
    </location>
</feature>
<evidence type="ECO:0000256" key="6">
    <source>
        <dbReference type="ARBA" id="ARBA00022741"/>
    </source>
</evidence>
<dbReference type="InterPro" id="IPR026082">
    <property type="entry name" value="ABCA"/>
</dbReference>
<feature type="transmembrane region" description="Helical" evidence="11">
    <location>
        <begin position="263"/>
        <end position="289"/>
    </location>
</feature>
<dbReference type="Pfam" id="PF12698">
    <property type="entry name" value="ABC2_membrane_3"/>
    <property type="match status" value="1"/>
</dbReference>
<feature type="transmembrane region" description="Helical" evidence="11">
    <location>
        <begin position="296"/>
        <end position="319"/>
    </location>
</feature>
<dbReference type="Proteomes" id="UP000002748">
    <property type="component" value="Unassembled WGS sequence"/>
</dbReference>
<feature type="region of interest" description="Disordered" evidence="10">
    <location>
        <begin position="1556"/>
        <end position="1580"/>
    </location>
</feature>
<evidence type="ECO:0000256" key="7">
    <source>
        <dbReference type="ARBA" id="ARBA00022840"/>
    </source>
</evidence>
<dbReference type="InterPro" id="IPR003439">
    <property type="entry name" value="ABC_transporter-like_ATP-bd"/>
</dbReference>
<organism evidence="13 14">
    <name type="scientific">Trichosporon asahii var. asahii (strain ATCC 90039 / CBS 2479 / JCM 2466 / KCTC 7840 / NBRC 103889/ NCYC 2677 / UAMH 7654)</name>
    <name type="common">Yeast</name>
    <dbReference type="NCBI Taxonomy" id="1186058"/>
    <lineage>
        <taxon>Eukaryota</taxon>
        <taxon>Fungi</taxon>
        <taxon>Dikarya</taxon>
        <taxon>Basidiomycota</taxon>
        <taxon>Agaricomycotina</taxon>
        <taxon>Tremellomycetes</taxon>
        <taxon>Trichosporonales</taxon>
        <taxon>Trichosporonaceae</taxon>
        <taxon>Trichosporon</taxon>
    </lineage>
</organism>
<feature type="transmembrane region" description="Helical" evidence="11">
    <location>
        <begin position="391"/>
        <end position="410"/>
    </location>
</feature>
<name>J5QTU8_TRIAS</name>
<dbReference type="SMART" id="SM00382">
    <property type="entry name" value="AAA"/>
    <property type="match status" value="2"/>
</dbReference>
<evidence type="ECO:0000256" key="10">
    <source>
        <dbReference type="SAM" id="MobiDB-lite"/>
    </source>
</evidence>
<evidence type="ECO:0000313" key="13">
    <source>
        <dbReference type="EMBL" id="EJT49063.1"/>
    </source>
</evidence>
<dbReference type="HOGENOM" id="CLU_001640_1_0_1"/>
<dbReference type="GO" id="GO:0016020">
    <property type="term" value="C:membrane"/>
    <property type="evidence" value="ECO:0007669"/>
    <property type="project" value="UniProtKB-SubCell"/>
</dbReference>
<feature type="domain" description="ABC transporter" evidence="12">
    <location>
        <begin position="1244"/>
        <end position="1484"/>
    </location>
</feature>
<feature type="transmembrane region" description="Helical" evidence="11">
    <location>
        <begin position="990"/>
        <end position="1012"/>
    </location>
</feature>
<dbReference type="PROSITE" id="PS50893">
    <property type="entry name" value="ABC_TRANSPORTER_2"/>
    <property type="match status" value="2"/>
</dbReference>
<accession>J5QTU8</accession>
<feature type="compositionally biased region" description="Basic residues" evidence="10">
    <location>
        <begin position="1568"/>
        <end position="1580"/>
    </location>
</feature>
<keyword evidence="5" id="KW-0677">Repeat</keyword>
<dbReference type="PANTHER" id="PTHR19229">
    <property type="entry name" value="ATP-BINDING CASSETTE TRANSPORTER SUBFAMILY A ABCA"/>
    <property type="match status" value="1"/>
</dbReference>
<dbReference type="InterPro" id="IPR003593">
    <property type="entry name" value="AAA+_ATPase"/>
</dbReference>
<feature type="transmembrane region" description="Helical" evidence="11">
    <location>
        <begin position="325"/>
        <end position="345"/>
    </location>
</feature>
<feature type="transmembrane region" description="Helical" evidence="11">
    <location>
        <begin position="215"/>
        <end position="233"/>
    </location>
</feature>
<dbReference type="InterPro" id="IPR027417">
    <property type="entry name" value="P-loop_NTPase"/>
</dbReference>
<comment type="subcellular location">
    <subcellularLocation>
        <location evidence="1">Membrane</location>
        <topology evidence="1">Multi-pass membrane protein</topology>
    </subcellularLocation>
</comment>
<dbReference type="CDD" id="cd03263">
    <property type="entry name" value="ABC_subfamily_A"/>
    <property type="match status" value="2"/>
</dbReference>
<feature type="transmembrane region" description="Helical" evidence="11">
    <location>
        <begin position="352"/>
        <end position="371"/>
    </location>
</feature>
<feature type="compositionally biased region" description="Basic and acidic residues" evidence="10">
    <location>
        <begin position="1556"/>
        <end position="1567"/>
    </location>
</feature>
<keyword evidence="8 11" id="KW-1133">Transmembrane helix</keyword>
<dbReference type="InterPro" id="IPR013525">
    <property type="entry name" value="ABC2_TM"/>
</dbReference>
<feature type="transmembrane region" description="Helical" evidence="11">
    <location>
        <begin position="829"/>
        <end position="850"/>
    </location>
</feature>
<dbReference type="GO" id="GO:0140359">
    <property type="term" value="F:ABC-type transporter activity"/>
    <property type="evidence" value="ECO:0007669"/>
    <property type="project" value="InterPro"/>
</dbReference>
<protein>
    <submittedName>
        <fullName evidence="13">Nod factor export ATP-binding protein I</fullName>
    </submittedName>
</protein>
<dbReference type="KEGG" id="tasa:A1Q1_01857"/>
<keyword evidence="9 11" id="KW-0472">Membrane</keyword>
<comment type="similarity">
    <text evidence="2">Belongs to the ABC transporter superfamily. ABCA family.</text>
</comment>
<dbReference type="GO" id="GO:0016887">
    <property type="term" value="F:ATP hydrolysis activity"/>
    <property type="evidence" value="ECO:0007669"/>
    <property type="project" value="InterPro"/>
</dbReference>
<feature type="transmembrane region" description="Helical" evidence="11">
    <location>
        <begin position="1140"/>
        <end position="1159"/>
    </location>
</feature>
<feature type="domain" description="ABC transporter" evidence="12">
    <location>
        <begin position="443"/>
        <end position="673"/>
    </location>
</feature>
<keyword evidence="3" id="KW-0813">Transport</keyword>
<dbReference type="RefSeq" id="XP_014180340.1">
    <property type="nucleotide sequence ID" value="XM_014324865.1"/>
</dbReference>
<dbReference type="EMBL" id="ALBS01000179">
    <property type="protein sequence ID" value="EJT49063.1"/>
    <property type="molecule type" value="Genomic_DNA"/>
</dbReference>
<evidence type="ECO:0000256" key="5">
    <source>
        <dbReference type="ARBA" id="ARBA00022737"/>
    </source>
</evidence>
<dbReference type="GO" id="GO:0005319">
    <property type="term" value="F:lipid transporter activity"/>
    <property type="evidence" value="ECO:0007669"/>
    <property type="project" value="TreeGrafter"/>
</dbReference>
<reference evidence="13 14" key="1">
    <citation type="journal article" date="2012" name="Eukaryot. Cell">
        <title>Draft genome sequence of CBS 2479, the standard type strain of Trichosporon asahii.</title>
        <authorList>
            <person name="Yang R.Y."/>
            <person name="Li H.T."/>
            <person name="Zhu H."/>
            <person name="Zhou G.P."/>
            <person name="Wang M."/>
            <person name="Wang L."/>
        </authorList>
    </citation>
    <scope>NUCLEOTIDE SEQUENCE [LARGE SCALE GENOMIC DNA]</scope>
    <source>
        <strain evidence="14">ATCC 90039 / CBS 2479 / JCM 2466 / KCTC 7840 / NCYC 2677 / UAMH 7654</strain>
    </source>
</reference>
<dbReference type="SUPFAM" id="SSF52540">
    <property type="entry name" value="P-loop containing nucleoside triphosphate hydrolases"/>
    <property type="match status" value="2"/>
</dbReference>
<feature type="transmembrane region" description="Helical" evidence="11">
    <location>
        <begin position="25"/>
        <end position="41"/>
    </location>
</feature>
<feature type="transmembrane region" description="Helical" evidence="11">
    <location>
        <begin position="1067"/>
        <end position="1086"/>
    </location>
</feature>
<dbReference type="OrthoDB" id="8061355at2759"/>
<dbReference type="Gene3D" id="3.40.50.300">
    <property type="entry name" value="P-loop containing nucleotide triphosphate hydrolases"/>
    <property type="match status" value="2"/>
</dbReference>
<evidence type="ECO:0000256" key="1">
    <source>
        <dbReference type="ARBA" id="ARBA00004141"/>
    </source>
</evidence>
<gene>
    <name evidence="13" type="ORF">A1Q1_01857</name>
</gene>
<evidence type="ECO:0000256" key="4">
    <source>
        <dbReference type="ARBA" id="ARBA00022692"/>
    </source>
</evidence>
<dbReference type="PANTHER" id="PTHR19229:SF36">
    <property type="entry name" value="ATP-BINDING CASSETTE SUB-FAMILY A MEMBER 2"/>
    <property type="match status" value="1"/>
</dbReference>
<dbReference type="VEuPathDB" id="FungiDB:A1Q1_01857"/>
<dbReference type="PROSITE" id="PS00211">
    <property type="entry name" value="ABC_TRANSPORTER_1"/>
    <property type="match status" value="2"/>
</dbReference>
<dbReference type="InterPro" id="IPR017871">
    <property type="entry name" value="ABC_transporter-like_CS"/>
</dbReference>
<dbReference type="GeneID" id="25985371"/>
<sequence length="1580" mass="172601">MRLITQIVALSRKNALVFIRRSWTTYFTCLILPILWSVYVAQSKENWYDGSVYGDGHIGALRSLPNDLKDNTLVYVDETSGAGSSLLARALQGAGVSSTAKIKQVATVADIGPECPEGMSQVSSCFAAVVFHALDASAQTLNYTIKTDTGLSLIDVDEPKNDVQQERLMPLQWALESTFVADMTGSKPSAPQVWEYTNLSMADYKDKIRIDFLKATRDVVAIVLIVQFLFVAYQLPGRMTTERAIGLSEHLDVMGCSTLARVLSWHACMSLVFMASWVLYGVILGLLVYKHTSLGIMILGCVFAGLSTASWSFLVAVPFEKMPTLAAITSMLLCLLCAVFGRLVGSNVGGQVAAVLFLPPSFFVILMRAAASFEIHHLNTSVTARSPDGDAPIIALFVLALLTVFIYPALSVWLERALYGLGPAHRGLFHRRRQEHLPSGVAVRVNHIRKTYRSRSHVLFGKLRETTAINDLSFDVQKGDVFCLLGRNGSAKSTTLSAIAGLIDVDSGSVGYSPDLRLGIAGQKNVLWDELTPLDHVRLWRAIKGGGGRSDPEADEALLRRCDLDAKMRTFARNLSGGQKRKLQLACALAGGSDLILLDEVSSGLDPLSRRAIWNVVANHRGNATMILSTHYLDEADYLGDSIAILEAPGRLLAAGGPTELKRVFGHGYTVLVDSGADVGDELRALVATLSERSGKNARVFHTNSPDVADVGKVVRYLEQKGVPYTVNSTTLEEVFLDLNAPTRTPCTPGSPGKYEGFASLSEINSEKSWEVAAPTLTGTSEADEAALPELKDGAPLTLTPGSHRWWVDGFAMVGTIVWKRWLVLRRAWFVPLCAVVAVMLAGTIPLFFLKGRNASCDLVVNTELFLPLSYPQLHGNWTPPFMHVDTFLNPWADTFNGTRVNSESAWLDTWKTQRREQTYGGLNSDEQQIVAFEGKTEDGAFKGLSLLNMYSNSALYRSSPASGEAEAFRINVNFQYLPSPNFSNLGKGMIYMVFFSVAMAVWPAFAMLYPASEKAHLVRENQYSNGARPSALWAGHVLSEVPGILLVSSFIAIVCAAATDQFHAMALFWLCMVIYGISATLWGYLLTLRARTPVAAFAVYVTFNLFVFLVVFSIYSVILGTDKSDKANEHLHLANLGSAWLAPHASIVRAVVISLNLFGLLCDGRGHRSNVAYGDMELYGAPLVYMSAQGVLAFLLLVWIDSGRPWLWHHSRTKPVKGIAPARMSPDVAAEAARIRAGCSDTLVVKDLTKVFHKGRHGKKNGAKAQLVAVREVSFGVEAGELFALIGPNGAGKTTTLALIRGLEAPDRGDVRVDGRSIRGSRNRARAALGVCPQVNAIDPCLTVSQHLWLYARLKGVPRHAVPRDIELLLRVTGLTPKRDALASTLSGGNQRKLLLAMALIGDRQVVLIDEFSSGVDAFSQREAWEVLAALTRDRAVVMTTHSMEEVDALATRIGIIATQLLSVGTPRQLKEQFPHYEVQLPARDVDQCLHYLQNHGFPDAYPSPGTTTRISVPSPSVLALLGTLERIQARGVASRNMSLSEASTETAFVEIVSEHQNKESEDERPRPRKWYKCGLRGR</sequence>
<keyword evidence="4 11" id="KW-0812">Transmembrane</keyword>
<feature type="transmembrane region" description="Helical" evidence="11">
    <location>
        <begin position="1032"/>
        <end position="1055"/>
    </location>
</feature>
<evidence type="ECO:0000256" key="9">
    <source>
        <dbReference type="ARBA" id="ARBA00023136"/>
    </source>
</evidence>
<dbReference type="Pfam" id="PF00005">
    <property type="entry name" value="ABC_tran"/>
    <property type="match status" value="2"/>
</dbReference>
<evidence type="ECO:0000256" key="2">
    <source>
        <dbReference type="ARBA" id="ARBA00008869"/>
    </source>
</evidence>